<dbReference type="PROSITE" id="PS51352">
    <property type="entry name" value="THIOREDOXIN_2"/>
    <property type="match status" value="1"/>
</dbReference>
<dbReference type="Proteomes" id="UP000597444">
    <property type="component" value="Unassembled WGS sequence"/>
</dbReference>
<keyword evidence="7" id="KW-0676">Redox-active center</keyword>
<evidence type="ECO:0000256" key="6">
    <source>
        <dbReference type="ARBA" id="ARBA00023157"/>
    </source>
</evidence>
<evidence type="ECO:0000256" key="11">
    <source>
        <dbReference type="ARBA" id="ARBA00049091"/>
    </source>
</evidence>
<evidence type="ECO:0000256" key="7">
    <source>
        <dbReference type="ARBA" id="ARBA00023284"/>
    </source>
</evidence>
<keyword evidence="5" id="KW-0560">Oxidoreductase</keyword>
<name>A0A8J3IY18_9CHLR</name>
<comment type="catalytic activity">
    <reaction evidence="11">
        <text>a hydroperoxide + [thioredoxin]-dithiol = an alcohol + [thioredoxin]-disulfide + H2O</text>
        <dbReference type="Rhea" id="RHEA:62620"/>
        <dbReference type="Rhea" id="RHEA-COMP:10698"/>
        <dbReference type="Rhea" id="RHEA-COMP:10700"/>
        <dbReference type="ChEBI" id="CHEBI:15377"/>
        <dbReference type="ChEBI" id="CHEBI:29950"/>
        <dbReference type="ChEBI" id="CHEBI:30879"/>
        <dbReference type="ChEBI" id="CHEBI:35924"/>
        <dbReference type="ChEBI" id="CHEBI:50058"/>
        <dbReference type="EC" id="1.11.1.24"/>
    </reaction>
</comment>
<evidence type="ECO:0000313" key="14">
    <source>
        <dbReference type="Proteomes" id="UP000597444"/>
    </source>
</evidence>
<evidence type="ECO:0000259" key="12">
    <source>
        <dbReference type="PROSITE" id="PS51352"/>
    </source>
</evidence>
<evidence type="ECO:0000256" key="5">
    <source>
        <dbReference type="ARBA" id="ARBA00023002"/>
    </source>
</evidence>
<dbReference type="RefSeq" id="WP_220211042.1">
    <property type="nucleotide sequence ID" value="NZ_BNJK01000002.1"/>
</dbReference>
<dbReference type="Gene3D" id="3.40.30.10">
    <property type="entry name" value="Glutaredoxin"/>
    <property type="match status" value="1"/>
</dbReference>
<gene>
    <name evidence="13" type="ORF">KSF_106130</name>
</gene>
<dbReference type="EMBL" id="BNJK01000002">
    <property type="protein sequence ID" value="GHP00566.1"/>
    <property type="molecule type" value="Genomic_DNA"/>
</dbReference>
<keyword evidence="14" id="KW-1185">Reference proteome</keyword>
<protein>
    <recommendedName>
        <fullName evidence="2">thioredoxin-dependent peroxiredoxin</fullName>
        <ecNumber evidence="2">1.11.1.24</ecNumber>
    </recommendedName>
    <alternativeName>
        <fullName evidence="10">Bacterioferritin comigratory protein</fullName>
    </alternativeName>
    <alternativeName>
        <fullName evidence="8">Thioredoxin peroxidase</fullName>
    </alternativeName>
</protein>
<evidence type="ECO:0000256" key="3">
    <source>
        <dbReference type="ARBA" id="ARBA00022559"/>
    </source>
</evidence>
<comment type="function">
    <text evidence="1">Thiol-specific peroxidase that catalyzes the reduction of hydrogen peroxide and organic hydroperoxides to water and alcohols, respectively. Plays a role in cell protection against oxidative stress by detoxifying peroxides and as sensor of hydrogen peroxide-mediated signaling events.</text>
</comment>
<keyword evidence="6" id="KW-1015">Disulfide bond</keyword>
<dbReference type="PANTHER" id="PTHR42801">
    <property type="entry name" value="THIOREDOXIN-DEPENDENT PEROXIDE REDUCTASE"/>
    <property type="match status" value="1"/>
</dbReference>
<dbReference type="PANTHER" id="PTHR42801:SF7">
    <property type="entry name" value="SLL1159 PROTEIN"/>
    <property type="match status" value="1"/>
</dbReference>
<evidence type="ECO:0000256" key="1">
    <source>
        <dbReference type="ARBA" id="ARBA00003330"/>
    </source>
</evidence>
<dbReference type="Pfam" id="PF00578">
    <property type="entry name" value="AhpC-TSA"/>
    <property type="match status" value="1"/>
</dbReference>
<organism evidence="13 14">
    <name type="scientific">Reticulibacter mediterranei</name>
    <dbReference type="NCBI Taxonomy" id="2778369"/>
    <lineage>
        <taxon>Bacteria</taxon>
        <taxon>Bacillati</taxon>
        <taxon>Chloroflexota</taxon>
        <taxon>Ktedonobacteria</taxon>
        <taxon>Ktedonobacterales</taxon>
        <taxon>Reticulibacteraceae</taxon>
        <taxon>Reticulibacter</taxon>
    </lineage>
</organism>
<evidence type="ECO:0000256" key="8">
    <source>
        <dbReference type="ARBA" id="ARBA00032824"/>
    </source>
</evidence>
<dbReference type="InterPro" id="IPR036249">
    <property type="entry name" value="Thioredoxin-like_sf"/>
</dbReference>
<evidence type="ECO:0000256" key="4">
    <source>
        <dbReference type="ARBA" id="ARBA00022862"/>
    </source>
</evidence>
<evidence type="ECO:0000256" key="2">
    <source>
        <dbReference type="ARBA" id="ARBA00013017"/>
    </source>
</evidence>
<evidence type="ECO:0000256" key="9">
    <source>
        <dbReference type="ARBA" id="ARBA00038489"/>
    </source>
</evidence>
<keyword evidence="4" id="KW-0049">Antioxidant</keyword>
<evidence type="ECO:0000256" key="10">
    <source>
        <dbReference type="ARBA" id="ARBA00041373"/>
    </source>
</evidence>
<proteinExistence type="inferred from homology"/>
<comment type="similarity">
    <text evidence="9">Belongs to the peroxiredoxin family. BCP/PrxQ subfamily.</text>
</comment>
<dbReference type="SUPFAM" id="SSF52833">
    <property type="entry name" value="Thioredoxin-like"/>
    <property type="match status" value="1"/>
</dbReference>
<dbReference type="GO" id="GO:0045454">
    <property type="term" value="P:cell redox homeostasis"/>
    <property type="evidence" value="ECO:0007669"/>
    <property type="project" value="TreeGrafter"/>
</dbReference>
<dbReference type="CDD" id="cd02970">
    <property type="entry name" value="PRX_like2"/>
    <property type="match status" value="1"/>
</dbReference>
<dbReference type="EC" id="1.11.1.24" evidence="2"/>
<dbReference type="InterPro" id="IPR000866">
    <property type="entry name" value="AhpC/TSA"/>
</dbReference>
<comment type="caution">
    <text evidence="13">The sequence shown here is derived from an EMBL/GenBank/DDBJ whole genome shotgun (WGS) entry which is preliminary data.</text>
</comment>
<reference evidence="13" key="1">
    <citation type="submission" date="2020-10" db="EMBL/GenBank/DDBJ databases">
        <title>Taxonomic study of unclassified bacteria belonging to the class Ktedonobacteria.</title>
        <authorList>
            <person name="Yabe S."/>
            <person name="Wang C.M."/>
            <person name="Zheng Y."/>
            <person name="Sakai Y."/>
            <person name="Cavaletti L."/>
            <person name="Monciardini P."/>
            <person name="Donadio S."/>
        </authorList>
    </citation>
    <scope>NUCLEOTIDE SEQUENCE</scope>
    <source>
        <strain evidence="13">ID150040</strain>
    </source>
</reference>
<evidence type="ECO:0000313" key="13">
    <source>
        <dbReference type="EMBL" id="GHP00566.1"/>
    </source>
</evidence>
<dbReference type="InterPro" id="IPR013766">
    <property type="entry name" value="Thioredoxin_domain"/>
</dbReference>
<sequence>MTIQSPKEQIADTVLSISPPSDLPLQEQLDILKDQAYKYMPEDAAKESQKALEALVNSGMVEKALKENDLVPDFTLPNALNQRVTLSHLLGQGPVVLVFYRGGWCPFCNLELRAYQKLLPEFQALGATLVALSPMLPDRSLTMAEKEQLTFPVLSDGGNLVARQFGLVHQMDEQTRERRAKLGGANLPEYNGDDSWEVPIPGTFLIDQSRTIRLAYVDADITHRLEPSIVLARLKELKGETE</sequence>
<dbReference type="AlphaFoldDB" id="A0A8J3IY18"/>
<feature type="domain" description="Thioredoxin" evidence="12">
    <location>
        <begin position="65"/>
        <end position="239"/>
    </location>
</feature>
<keyword evidence="3" id="KW-0575">Peroxidase</keyword>
<dbReference type="GO" id="GO:0034599">
    <property type="term" value="P:cellular response to oxidative stress"/>
    <property type="evidence" value="ECO:0007669"/>
    <property type="project" value="TreeGrafter"/>
</dbReference>
<dbReference type="GO" id="GO:0005737">
    <property type="term" value="C:cytoplasm"/>
    <property type="evidence" value="ECO:0007669"/>
    <property type="project" value="TreeGrafter"/>
</dbReference>
<dbReference type="InterPro" id="IPR050924">
    <property type="entry name" value="Peroxiredoxin_BCP/PrxQ"/>
</dbReference>
<accession>A0A8J3IY18</accession>
<dbReference type="GO" id="GO:0008379">
    <property type="term" value="F:thioredoxin peroxidase activity"/>
    <property type="evidence" value="ECO:0007669"/>
    <property type="project" value="TreeGrafter"/>
</dbReference>